<protein>
    <submittedName>
        <fullName evidence="1">Uncharacterized protein</fullName>
    </submittedName>
</protein>
<evidence type="ECO:0000313" key="2">
    <source>
        <dbReference type="Proteomes" id="UP001379533"/>
    </source>
</evidence>
<evidence type="ECO:0000313" key="1">
    <source>
        <dbReference type="EMBL" id="WXA99139.1"/>
    </source>
</evidence>
<organism evidence="1 2">
    <name type="scientific">Pendulispora brunnea</name>
    <dbReference type="NCBI Taxonomy" id="2905690"/>
    <lineage>
        <taxon>Bacteria</taxon>
        <taxon>Pseudomonadati</taxon>
        <taxon>Myxococcota</taxon>
        <taxon>Myxococcia</taxon>
        <taxon>Myxococcales</taxon>
        <taxon>Sorangiineae</taxon>
        <taxon>Pendulisporaceae</taxon>
        <taxon>Pendulispora</taxon>
    </lineage>
</organism>
<dbReference type="EMBL" id="CP089982">
    <property type="protein sequence ID" value="WXA99139.1"/>
    <property type="molecule type" value="Genomic_DNA"/>
</dbReference>
<proteinExistence type="predicted"/>
<name>A0ABZ2KM66_9BACT</name>
<sequence>MSIGSWERRVDARGVTYLHSAMDGQRVHRHCLVARASGLWVALDEFALRTRADLNVFRGLLVDAWYEAADLSWYEAMELAPPPVGTNEGDQETRRQLTIVPVGYGLVLHTQGTEFRTPVEMRQTVAELRRRGQACWPA</sequence>
<accession>A0ABZ2KM66</accession>
<dbReference type="Proteomes" id="UP001379533">
    <property type="component" value="Chromosome"/>
</dbReference>
<keyword evidence="2" id="KW-1185">Reference proteome</keyword>
<reference evidence="1 2" key="1">
    <citation type="submission" date="2021-12" db="EMBL/GenBank/DDBJ databases">
        <title>Discovery of the Pendulisporaceae a myxobacterial family with distinct sporulation behavior and unique specialized metabolism.</title>
        <authorList>
            <person name="Garcia R."/>
            <person name="Popoff A."/>
            <person name="Bader C.D."/>
            <person name="Loehr J."/>
            <person name="Walesch S."/>
            <person name="Walt C."/>
            <person name="Boldt J."/>
            <person name="Bunk B."/>
            <person name="Haeckl F.J.F.P.J."/>
            <person name="Gunesch A.P."/>
            <person name="Birkelbach J."/>
            <person name="Nuebel U."/>
            <person name="Pietschmann T."/>
            <person name="Bach T."/>
            <person name="Mueller R."/>
        </authorList>
    </citation>
    <scope>NUCLEOTIDE SEQUENCE [LARGE SCALE GENOMIC DNA]</scope>
    <source>
        <strain evidence="1 2">MSr12523</strain>
    </source>
</reference>
<gene>
    <name evidence="1" type="ORF">LZC95_20240</name>
</gene>
<dbReference type="RefSeq" id="WP_394849772.1">
    <property type="nucleotide sequence ID" value="NZ_CP089982.1"/>
</dbReference>